<sequence length="307" mass="33353">MNQHTAKLRPIGVACAGWHRFKVGDFEVTAVSDGQLPLQPSSGFEGAPAAEIDSLLAEHFLPNKRLMLGQNCLVVNTGARLVLIDTGMGDSMGEASHMFGPSTGHMVGNLRAAGFDPADIDVVVLTHAHADHSWGLVDAEGCAVFPNAELALSEEELRYWTDESNMALSPFNDLNVRGAIRNLTPYLDRLIMVRDGAEVIPGIVGVASPGHSIGHHAYLITSGAESVFDIGDLAHHHVLALRRPDWEISYDTDPKLAVRSRRRILDMLATDRTPVLGYHFPWPGLGHIARVADGYTWVATPLDTFML</sequence>
<evidence type="ECO:0000313" key="6">
    <source>
        <dbReference type="EMBL" id="PZQ46039.1"/>
    </source>
</evidence>
<dbReference type="CDD" id="cd07720">
    <property type="entry name" value="OPHC2-like_MBL-fold"/>
    <property type="match status" value="1"/>
</dbReference>
<dbReference type="Gene3D" id="3.60.15.10">
    <property type="entry name" value="Ribonuclease Z/Hydroxyacylglutathione hydrolase-like"/>
    <property type="match status" value="1"/>
</dbReference>
<comment type="similarity">
    <text evidence="1">Belongs to the metallo-beta-lactamase superfamily.</text>
</comment>
<keyword evidence="3 6" id="KW-0378">Hydrolase</keyword>
<evidence type="ECO:0000256" key="2">
    <source>
        <dbReference type="ARBA" id="ARBA00022723"/>
    </source>
</evidence>
<evidence type="ECO:0000256" key="1">
    <source>
        <dbReference type="ARBA" id="ARBA00007749"/>
    </source>
</evidence>
<proteinExistence type="inferred from homology"/>
<dbReference type="PANTHER" id="PTHR42978">
    <property type="entry name" value="QUORUM-QUENCHING LACTONASE YTNP-RELATED-RELATED"/>
    <property type="match status" value="1"/>
</dbReference>
<dbReference type="InterPro" id="IPR001279">
    <property type="entry name" value="Metallo-B-lactamas"/>
</dbReference>
<feature type="domain" description="Metallo-beta-lactamase" evidence="5">
    <location>
        <begin position="69"/>
        <end position="279"/>
    </location>
</feature>
<evidence type="ECO:0000259" key="5">
    <source>
        <dbReference type="SMART" id="SM00849"/>
    </source>
</evidence>
<evidence type="ECO:0000256" key="3">
    <source>
        <dbReference type="ARBA" id="ARBA00022801"/>
    </source>
</evidence>
<keyword evidence="4" id="KW-0862">Zinc</keyword>
<accession>A0A2W5N0U4</accession>
<gene>
    <name evidence="6" type="ORF">DI556_21410</name>
</gene>
<reference evidence="6 7" key="1">
    <citation type="submission" date="2017-08" db="EMBL/GenBank/DDBJ databases">
        <title>Infants hospitalized years apart are colonized by the same room-sourced microbial strains.</title>
        <authorList>
            <person name="Brooks B."/>
            <person name="Olm M.R."/>
            <person name="Firek B.A."/>
            <person name="Baker R."/>
            <person name="Thomas B.C."/>
            <person name="Morowitz M.J."/>
            <person name="Banfield J.F."/>
        </authorList>
    </citation>
    <scope>NUCLEOTIDE SEQUENCE [LARGE SCALE GENOMIC DNA]</scope>
    <source>
        <strain evidence="6">S2_005_002_R2_34</strain>
    </source>
</reference>
<dbReference type="GO" id="GO:0016787">
    <property type="term" value="F:hydrolase activity"/>
    <property type="evidence" value="ECO:0007669"/>
    <property type="project" value="UniProtKB-KW"/>
</dbReference>
<dbReference type="Pfam" id="PF00753">
    <property type="entry name" value="Lactamase_B"/>
    <property type="match status" value="1"/>
</dbReference>
<dbReference type="SUPFAM" id="SSF56281">
    <property type="entry name" value="Metallo-hydrolase/oxidoreductase"/>
    <property type="match status" value="1"/>
</dbReference>
<organism evidence="6 7">
    <name type="scientific">Rhodovulum sulfidophilum</name>
    <name type="common">Rhodobacter sulfidophilus</name>
    <dbReference type="NCBI Taxonomy" id="35806"/>
    <lineage>
        <taxon>Bacteria</taxon>
        <taxon>Pseudomonadati</taxon>
        <taxon>Pseudomonadota</taxon>
        <taxon>Alphaproteobacteria</taxon>
        <taxon>Rhodobacterales</taxon>
        <taxon>Paracoccaceae</taxon>
        <taxon>Rhodovulum</taxon>
    </lineage>
</organism>
<dbReference type="SMART" id="SM00849">
    <property type="entry name" value="Lactamase_B"/>
    <property type="match status" value="1"/>
</dbReference>
<dbReference type="PANTHER" id="PTHR42978:SF6">
    <property type="entry name" value="QUORUM-QUENCHING LACTONASE YTNP-RELATED"/>
    <property type="match status" value="1"/>
</dbReference>
<dbReference type="AlphaFoldDB" id="A0A2W5N0U4"/>
<comment type="caution">
    <text evidence="6">The sequence shown here is derived from an EMBL/GenBank/DDBJ whole genome shotgun (WGS) entry which is preliminary data.</text>
</comment>
<evidence type="ECO:0000313" key="7">
    <source>
        <dbReference type="Proteomes" id="UP000249185"/>
    </source>
</evidence>
<dbReference type="GO" id="GO:0046872">
    <property type="term" value="F:metal ion binding"/>
    <property type="evidence" value="ECO:0007669"/>
    <property type="project" value="UniProtKB-KW"/>
</dbReference>
<dbReference type="InterPro" id="IPR051013">
    <property type="entry name" value="MBL_superfamily_lactonases"/>
</dbReference>
<keyword evidence="2" id="KW-0479">Metal-binding</keyword>
<dbReference type="EMBL" id="QFPW01000032">
    <property type="protein sequence ID" value="PZQ46039.1"/>
    <property type="molecule type" value="Genomic_DNA"/>
</dbReference>
<dbReference type="Proteomes" id="UP000249185">
    <property type="component" value="Unassembled WGS sequence"/>
</dbReference>
<evidence type="ECO:0000256" key="4">
    <source>
        <dbReference type="ARBA" id="ARBA00022833"/>
    </source>
</evidence>
<protein>
    <submittedName>
        <fullName evidence="6">MBL fold metallo-hydrolase</fullName>
    </submittedName>
</protein>
<name>A0A2W5N0U4_RHOSU</name>
<dbReference type="InterPro" id="IPR036866">
    <property type="entry name" value="RibonucZ/Hydroxyglut_hydro"/>
</dbReference>